<keyword evidence="2" id="KW-1133">Transmembrane helix</keyword>
<reference evidence="3 4" key="1">
    <citation type="submission" date="2015-08" db="EMBL/GenBank/DDBJ databases">
        <authorList>
            <person name="Babu N.S."/>
            <person name="Beckwith C.J."/>
            <person name="Beseler K.G."/>
            <person name="Brison A."/>
            <person name="Carone J.V."/>
            <person name="Caskin T.P."/>
            <person name="Diamond M."/>
            <person name="Durham M.E."/>
            <person name="Foxe J.M."/>
            <person name="Go M."/>
            <person name="Henderson B.A."/>
            <person name="Jones I.B."/>
            <person name="McGettigan J.A."/>
            <person name="Micheletti S.J."/>
            <person name="Nasrallah M.E."/>
            <person name="Ortiz D."/>
            <person name="Piller C.R."/>
            <person name="Privatt S.R."/>
            <person name="Schneider S.L."/>
            <person name="Sharp S."/>
            <person name="Smith T.C."/>
            <person name="Stanton J.D."/>
            <person name="Ullery H.E."/>
            <person name="Wilson R.J."/>
            <person name="Serrano M.G."/>
            <person name="Buck G."/>
            <person name="Lee V."/>
            <person name="Wang Y."/>
            <person name="Carvalho R."/>
            <person name="Voegtly L."/>
            <person name="Shi R."/>
            <person name="Duckworth R."/>
            <person name="Johnson A."/>
            <person name="Loviza R."/>
            <person name="Walstead R."/>
            <person name="Shah Z."/>
            <person name="Kiflezghi M."/>
            <person name="Wade K."/>
            <person name="Ball S.L."/>
            <person name="Bradley K.W."/>
            <person name="Asai D.J."/>
            <person name="Bowman C.A."/>
            <person name="Russell D.A."/>
            <person name="Pope W.H."/>
            <person name="Jacobs-Sera D."/>
            <person name="Hendrix R.W."/>
            <person name="Hatfull G.F."/>
        </authorList>
    </citation>
    <scope>NUCLEOTIDE SEQUENCE [LARGE SCALE GENOMIC DNA]</scope>
    <source>
        <strain evidence="3 4">DSM 27648</strain>
    </source>
</reference>
<feature type="region of interest" description="Disordered" evidence="1">
    <location>
        <begin position="1"/>
        <end position="45"/>
    </location>
</feature>
<accession>A0A0K1PRK7</accession>
<evidence type="ECO:0000256" key="1">
    <source>
        <dbReference type="SAM" id="MobiDB-lite"/>
    </source>
</evidence>
<evidence type="ECO:0000256" key="2">
    <source>
        <dbReference type="SAM" id="Phobius"/>
    </source>
</evidence>
<keyword evidence="4" id="KW-1185">Reference proteome</keyword>
<proteinExistence type="predicted"/>
<dbReference type="InterPro" id="IPR011468">
    <property type="entry name" value="DUF1574"/>
</dbReference>
<dbReference type="Proteomes" id="UP000064967">
    <property type="component" value="Chromosome"/>
</dbReference>
<dbReference type="KEGG" id="llu:AKJ09_02675"/>
<gene>
    <name evidence="3" type="ORF">AKJ09_02675</name>
</gene>
<feature type="compositionally biased region" description="Low complexity" evidence="1">
    <location>
        <begin position="22"/>
        <end position="35"/>
    </location>
</feature>
<sequence length="381" mass="41223">MTRENETNATNEASEARDAKSSEPAASADPATAGAHDQHDQHEEEGSMKSFLVAFSVMVGTLLCAELMFRESQLLKKIPKGYHLSAKQEEYRKVGGDIVVTGDSRMFHGVVPSAMTETLKQKTGKTYQLYNMGIPSGTTPIFLIAAHEAARHKPPPKAFVIGVTPALFSCCDTVASLHVSAGVNPENSVLLAQGTILPNTEEAGNSIAYGASRLLQFRTDVVNALKDGTIPPPLSFQDHGWITMGPRLSATTQDTRARGRAVGYADLMDKSKGSAIRKPSVNFVREAVQVLQRAGVKVAIIGTPQSRQLDWYHDHAHVYYEYIDAVQAIANETNVPFVDLNSFPGLENIDFVDGDHLSEPGAVKFTNYLSATVLAPLLEGN</sequence>
<evidence type="ECO:0000313" key="4">
    <source>
        <dbReference type="Proteomes" id="UP000064967"/>
    </source>
</evidence>
<dbReference type="Gene3D" id="3.40.50.1110">
    <property type="entry name" value="SGNH hydrolase"/>
    <property type="match status" value="1"/>
</dbReference>
<dbReference type="RefSeq" id="WP_146647366.1">
    <property type="nucleotide sequence ID" value="NZ_CP012333.1"/>
</dbReference>
<evidence type="ECO:0000313" key="3">
    <source>
        <dbReference type="EMBL" id="AKU96011.1"/>
    </source>
</evidence>
<protein>
    <submittedName>
        <fullName evidence="3">Uncharacterized protein</fullName>
    </submittedName>
</protein>
<dbReference type="AlphaFoldDB" id="A0A0K1PRK7"/>
<keyword evidence="2" id="KW-0812">Transmembrane</keyword>
<dbReference type="OrthoDB" id="9807660at2"/>
<dbReference type="GO" id="GO:0016788">
    <property type="term" value="F:hydrolase activity, acting on ester bonds"/>
    <property type="evidence" value="ECO:0007669"/>
    <property type="project" value="UniProtKB-ARBA"/>
</dbReference>
<dbReference type="InterPro" id="IPR036514">
    <property type="entry name" value="SGNH_hydro_sf"/>
</dbReference>
<dbReference type="SUPFAM" id="SSF52266">
    <property type="entry name" value="SGNH hydrolase"/>
    <property type="match status" value="1"/>
</dbReference>
<name>A0A0K1PRK7_9BACT</name>
<feature type="compositionally biased region" description="Basic and acidic residues" evidence="1">
    <location>
        <begin position="36"/>
        <end position="45"/>
    </location>
</feature>
<organism evidence="3 4">
    <name type="scientific">Labilithrix luteola</name>
    <dbReference type="NCBI Taxonomy" id="1391654"/>
    <lineage>
        <taxon>Bacteria</taxon>
        <taxon>Pseudomonadati</taxon>
        <taxon>Myxococcota</taxon>
        <taxon>Polyangia</taxon>
        <taxon>Polyangiales</taxon>
        <taxon>Labilitrichaceae</taxon>
        <taxon>Labilithrix</taxon>
    </lineage>
</organism>
<keyword evidence="2" id="KW-0472">Membrane</keyword>
<feature type="transmembrane region" description="Helical" evidence="2">
    <location>
        <begin position="51"/>
        <end position="69"/>
    </location>
</feature>
<dbReference type="Pfam" id="PF07611">
    <property type="entry name" value="DUF1574"/>
    <property type="match status" value="1"/>
</dbReference>
<dbReference type="EMBL" id="CP012333">
    <property type="protein sequence ID" value="AKU96011.1"/>
    <property type="molecule type" value="Genomic_DNA"/>
</dbReference>